<gene>
    <name evidence="4" type="ORF">H8K26_17505</name>
</gene>
<feature type="transmembrane region" description="Helical" evidence="1">
    <location>
        <begin position="96"/>
        <end position="113"/>
    </location>
</feature>
<comment type="caution">
    <text evidence="4">The sequence shown here is derived from an EMBL/GenBank/DDBJ whole genome shotgun (WGS) entry which is preliminary data.</text>
</comment>
<proteinExistence type="predicted"/>
<dbReference type="InterPro" id="IPR000014">
    <property type="entry name" value="PAS"/>
</dbReference>
<name>A0ABR6XKF3_9BURK</name>
<dbReference type="SMART" id="SM00065">
    <property type="entry name" value="GAF"/>
    <property type="match status" value="1"/>
</dbReference>
<dbReference type="PANTHER" id="PTHR46663:SF3">
    <property type="entry name" value="SLL0267 PROTEIN"/>
    <property type="match status" value="1"/>
</dbReference>
<dbReference type="SUPFAM" id="SSF55073">
    <property type="entry name" value="Nucleotide cyclase"/>
    <property type="match status" value="1"/>
</dbReference>
<feature type="domain" description="PAS" evidence="2">
    <location>
        <begin position="394"/>
        <end position="463"/>
    </location>
</feature>
<dbReference type="RefSeq" id="WP_190481333.1">
    <property type="nucleotide sequence ID" value="NZ_JACOFT010000010.1"/>
</dbReference>
<dbReference type="Pfam" id="PF13185">
    <property type="entry name" value="GAF_2"/>
    <property type="match status" value="1"/>
</dbReference>
<dbReference type="PROSITE" id="PS50112">
    <property type="entry name" value="PAS"/>
    <property type="match status" value="1"/>
</dbReference>
<feature type="transmembrane region" description="Helical" evidence="1">
    <location>
        <begin position="151"/>
        <end position="169"/>
    </location>
</feature>
<feature type="transmembrane region" description="Helical" evidence="1">
    <location>
        <begin position="6"/>
        <end position="26"/>
    </location>
</feature>
<dbReference type="SMART" id="SM00267">
    <property type="entry name" value="GGDEF"/>
    <property type="match status" value="1"/>
</dbReference>
<dbReference type="Gene3D" id="3.30.450.20">
    <property type="entry name" value="PAS domain"/>
    <property type="match status" value="1"/>
</dbReference>
<dbReference type="InterPro" id="IPR035965">
    <property type="entry name" value="PAS-like_dom_sf"/>
</dbReference>
<feature type="domain" description="GGDEF" evidence="3">
    <location>
        <begin position="549"/>
        <end position="694"/>
    </location>
</feature>
<evidence type="ECO:0000313" key="4">
    <source>
        <dbReference type="EMBL" id="MBC3813240.1"/>
    </source>
</evidence>
<dbReference type="InterPro" id="IPR043128">
    <property type="entry name" value="Rev_trsase/Diguanyl_cyclase"/>
</dbReference>
<evidence type="ECO:0000256" key="1">
    <source>
        <dbReference type="SAM" id="Phobius"/>
    </source>
</evidence>
<dbReference type="SUPFAM" id="SSF55785">
    <property type="entry name" value="PYP-like sensor domain (PAS domain)"/>
    <property type="match status" value="1"/>
</dbReference>
<sequence>MLIHTPTMFLVIVTTSFTLALAIAWISYRKNNSLFNPLFMWSLALALHGGAYLLFSLRGYINDAVSIVVGNSFLSAGFALFGEAIYRFHDEQPNRLTLWAPVVFIAISFSILLDNQQARMVISALVFTLQSAALLAFAIKMRNNTIGRGQYIIETGLVSVIAAMMLREISFLLGSTKLTSIAESNSIQSYTFITVLVSLLLLSIGFVLMTHERAEKRALDNQAFTKFSNKILDLLSLNRPLDDILNAIINGIERLHPEMLCSILLLDKRGRFLNRIFAPSLPEFYNSAIQGVEIGLGVGSCGTAAYTKQRVIAEKIATHPYWVSYKELALQAGLASCWSQPVLSSNQKVLGTFAIYHRDEHAPESSDIELIEAVAKLASVAIERSSSVEQLRESEKHYRLLIETANEGICVVNDGVLRYANPKLCELTGYDANTLTNKSIIDLIYHEDQAMVIENQKKLLLTTVNDLKYAIRISTRHRGVRWFELSGVAFEWHGDNASLNFLTDIHDRKLMDEKIQQLAYLDALTQLPNRRLLIEHLKQALARNIRNASYSALLFLDLDNFKPLNDKHGHNVGDMLLIEVARRLQLCVRQTDTVARFGGDEFVILITDMDADESSAHTQTESIAKKILSAVADPYLLQTDNNGTTITVEHRCTASIGVITFNNGDSSGEKLLDRADAAMYRAKQEGRNTIRFYQ</sequence>
<evidence type="ECO:0000313" key="5">
    <source>
        <dbReference type="Proteomes" id="UP000637632"/>
    </source>
</evidence>
<feature type="transmembrane region" description="Helical" evidence="1">
    <location>
        <begin position="119"/>
        <end position="139"/>
    </location>
</feature>
<dbReference type="NCBIfam" id="TIGR00254">
    <property type="entry name" value="GGDEF"/>
    <property type="match status" value="1"/>
</dbReference>
<dbReference type="InterPro" id="IPR052163">
    <property type="entry name" value="DGC-Regulatory_Protein"/>
</dbReference>
<dbReference type="InterPro" id="IPR000160">
    <property type="entry name" value="GGDEF_dom"/>
</dbReference>
<dbReference type="PROSITE" id="PS50887">
    <property type="entry name" value="GGDEF"/>
    <property type="match status" value="1"/>
</dbReference>
<dbReference type="CDD" id="cd00130">
    <property type="entry name" value="PAS"/>
    <property type="match status" value="1"/>
</dbReference>
<dbReference type="CDD" id="cd01949">
    <property type="entry name" value="GGDEF"/>
    <property type="match status" value="1"/>
</dbReference>
<evidence type="ECO:0000259" key="3">
    <source>
        <dbReference type="PROSITE" id="PS50887"/>
    </source>
</evidence>
<dbReference type="PANTHER" id="PTHR46663">
    <property type="entry name" value="DIGUANYLATE CYCLASE DGCT-RELATED"/>
    <property type="match status" value="1"/>
</dbReference>
<accession>A0ABR6XKF3</accession>
<dbReference type="NCBIfam" id="TIGR00229">
    <property type="entry name" value="sensory_box"/>
    <property type="match status" value="1"/>
</dbReference>
<feature type="transmembrane region" description="Helical" evidence="1">
    <location>
        <begin position="189"/>
        <end position="209"/>
    </location>
</feature>
<keyword evidence="1" id="KW-1133">Transmembrane helix</keyword>
<dbReference type="Pfam" id="PF00990">
    <property type="entry name" value="GGDEF"/>
    <property type="match status" value="1"/>
</dbReference>
<dbReference type="Gene3D" id="3.30.450.40">
    <property type="match status" value="1"/>
</dbReference>
<keyword evidence="1" id="KW-0812">Transmembrane</keyword>
<dbReference type="InterPro" id="IPR013767">
    <property type="entry name" value="PAS_fold"/>
</dbReference>
<protein>
    <submittedName>
        <fullName evidence="4">Diguanylate cyclase</fullName>
    </submittedName>
</protein>
<feature type="transmembrane region" description="Helical" evidence="1">
    <location>
        <begin position="64"/>
        <end position="84"/>
    </location>
</feature>
<dbReference type="SMART" id="SM00091">
    <property type="entry name" value="PAS"/>
    <property type="match status" value="1"/>
</dbReference>
<dbReference type="SUPFAM" id="SSF55781">
    <property type="entry name" value="GAF domain-like"/>
    <property type="match status" value="1"/>
</dbReference>
<keyword evidence="5" id="KW-1185">Reference proteome</keyword>
<reference evidence="4 5" key="1">
    <citation type="submission" date="2020-08" db="EMBL/GenBank/DDBJ databases">
        <title>Novel species isolated from subtropical streams in China.</title>
        <authorList>
            <person name="Lu H."/>
        </authorList>
    </citation>
    <scope>NUCLEOTIDE SEQUENCE [LARGE SCALE GENOMIC DNA]</scope>
    <source>
        <strain evidence="4 5">CCTCC AB 2015119</strain>
    </source>
</reference>
<organism evidence="4 5">
    <name type="scientific">Undibacterium aquatile</name>
    <dbReference type="NCBI Taxonomy" id="1537398"/>
    <lineage>
        <taxon>Bacteria</taxon>
        <taxon>Pseudomonadati</taxon>
        <taxon>Pseudomonadota</taxon>
        <taxon>Betaproteobacteria</taxon>
        <taxon>Burkholderiales</taxon>
        <taxon>Oxalobacteraceae</taxon>
        <taxon>Undibacterium</taxon>
    </lineage>
</organism>
<dbReference type="Pfam" id="PF00989">
    <property type="entry name" value="PAS"/>
    <property type="match status" value="1"/>
</dbReference>
<dbReference type="InterPro" id="IPR003018">
    <property type="entry name" value="GAF"/>
</dbReference>
<keyword evidence="1" id="KW-0472">Membrane</keyword>
<feature type="transmembrane region" description="Helical" evidence="1">
    <location>
        <begin position="38"/>
        <end position="58"/>
    </location>
</feature>
<dbReference type="Gene3D" id="3.30.70.270">
    <property type="match status" value="1"/>
</dbReference>
<dbReference type="EMBL" id="JACOFT010000010">
    <property type="protein sequence ID" value="MBC3813240.1"/>
    <property type="molecule type" value="Genomic_DNA"/>
</dbReference>
<evidence type="ECO:0000259" key="2">
    <source>
        <dbReference type="PROSITE" id="PS50112"/>
    </source>
</evidence>
<dbReference type="InterPro" id="IPR029016">
    <property type="entry name" value="GAF-like_dom_sf"/>
</dbReference>
<dbReference type="InterPro" id="IPR029787">
    <property type="entry name" value="Nucleotide_cyclase"/>
</dbReference>
<dbReference type="Proteomes" id="UP000637632">
    <property type="component" value="Unassembled WGS sequence"/>
</dbReference>